<organism evidence="1">
    <name type="scientific">marine metagenome</name>
    <dbReference type="NCBI Taxonomy" id="408172"/>
    <lineage>
        <taxon>unclassified sequences</taxon>
        <taxon>metagenomes</taxon>
        <taxon>ecological metagenomes</taxon>
    </lineage>
</organism>
<evidence type="ECO:0008006" key="2">
    <source>
        <dbReference type="Google" id="ProtNLM"/>
    </source>
</evidence>
<name>A0A382GI51_9ZZZZ</name>
<proteinExistence type="predicted"/>
<protein>
    <recommendedName>
        <fullName evidence="2">ParB/Sulfiredoxin domain-containing protein</fullName>
    </recommendedName>
</protein>
<dbReference type="AlphaFoldDB" id="A0A382GI51"/>
<gene>
    <name evidence="1" type="ORF">METZ01_LOCUS227269</name>
</gene>
<sequence>MVRQEELEYIKRLFEEPDGYIHYKRFSEYVNIEGFNKIPPEDWWNEICYLMRPVSKDFLPLSKEHGFDGREHGVTVCRCVWELTGKNTHEALITYQREIIKAGGVMPVDVKIEEGKVTYLDGTHRVRANIQLGNEMIPVYINREKEHWVTCWRKGMILEDGTLDMSYDFSKEGVFF</sequence>
<evidence type="ECO:0000313" key="1">
    <source>
        <dbReference type="EMBL" id="SVB74415.1"/>
    </source>
</evidence>
<dbReference type="InterPro" id="IPR036086">
    <property type="entry name" value="ParB/Sulfiredoxin_sf"/>
</dbReference>
<reference evidence="1" key="1">
    <citation type="submission" date="2018-05" db="EMBL/GenBank/DDBJ databases">
        <authorList>
            <person name="Lanie J.A."/>
            <person name="Ng W.-L."/>
            <person name="Kazmierczak K.M."/>
            <person name="Andrzejewski T.M."/>
            <person name="Davidsen T.M."/>
            <person name="Wayne K.J."/>
            <person name="Tettelin H."/>
            <person name="Glass J.I."/>
            <person name="Rusch D."/>
            <person name="Podicherti R."/>
            <person name="Tsui H.-C.T."/>
            <person name="Winkler M.E."/>
        </authorList>
    </citation>
    <scope>NUCLEOTIDE SEQUENCE</scope>
</reference>
<accession>A0A382GI51</accession>
<dbReference type="EMBL" id="UINC01055483">
    <property type="protein sequence ID" value="SVB74415.1"/>
    <property type="molecule type" value="Genomic_DNA"/>
</dbReference>
<dbReference type="SUPFAM" id="SSF110849">
    <property type="entry name" value="ParB/Sulfiredoxin"/>
    <property type="match status" value="1"/>
</dbReference>